<evidence type="ECO:0000256" key="2">
    <source>
        <dbReference type="SAM" id="SignalP"/>
    </source>
</evidence>
<gene>
    <name evidence="3" type="ORF">DM484_22690</name>
</gene>
<evidence type="ECO:0000313" key="4">
    <source>
        <dbReference type="Proteomes" id="UP000249396"/>
    </source>
</evidence>
<organism evidence="3 4">
    <name type="scientific">Candidatus Methylumidiphilus alinenensis</name>
    <dbReference type="NCBI Taxonomy" id="2202197"/>
    <lineage>
        <taxon>Bacteria</taxon>
        <taxon>Pseudomonadati</taxon>
        <taxon>Pseudomonadota</taxon>
        <taxon>Gammaproteobacteria</taxon>
        <taxon>Methylococcales</taxon>
        <taxon>Candidatus Methylumidiphilus</taxon>
    </lineage>
</organism>
<sequence length="205" mass="21480">MKASSIFFAIALAGAATAANANSVTNGSFEAPNVGYGNWSGIANGGVPGWTASNGTTEIQNNIQYGGAADGKQYMELNSTAGNYVYSDPITTLLAGKSYTLSFAYEGRSDAESVGGNNKIDVLWDGNVIQAALVAPFLSPNNWTYFSYTVVAQGNDVVGFSSLPYNNTSYGNFIDNVQVTPLTAALFFVLPALAGVFGFSRRKTA</sequence>
<protein>
    <recommendedName>
        <fullName evidence="5">DUF642 domain-containing protein</fullName>
    </recommendedName>
</protein>
<proteinExistence type="predicted"/>
<comment type="caution">
    <text evidence="3">The sequence shown here is derived from an EMBL/GenBank/DDBJ whole genome shotgun (WGS) entry which is preliminary data.</text>
</comment>
<evidence type="ECO:0000256" key="1">
    <source>
        <dbReference type="SAM" id="Phobius"/>
    </source>
</evidence>
<accession>A0A2W4QTB5</accession>
<dbReference type="Pfam" id="PF22825">
    <property type="entry name" value="HpiC1-like"/>
    <property type="match status" value="1"/>
</dbReference>
<feature type="signal peptide" evidence="2">
    <location>
        <begin position="1"/>
        <end position="18"/>
    </location>
</feature>
<dbReference type="Proteomes" id="UP000249396">
    <property type="component" value="Unassembled WGS sequence"/>
</dbReference>
<reference evidence="3 4" key="1">
    <citation type="journal article" date="2018" name="Aquat. Microb. Ecol.">
        <title>Gammaproteobacterial methanotrophs dominate.</title>
        <authorList>
            <person name="Rissanen A.J."/>
            <person name="Saarenheimo J."/>
            <person name="Tiirola M."/>
            <person name="Peura S."/>
            <person name="Aalto S.L."/>
            <person name="Karvinen A."/>
            <person name="Nykanen H."/>
        </authorList>
    </citation>
    <scope>NUCLEOTIDE SEQUENCE [LARGE SCALE GENOMIC DNA]</scope>
    <source>
        <strain evidence="3">AMbin10</strain>
    </source>
</reference>
<dbReference type="AlphaFoldDB" id="A0A2W4QTB5"/>
<feature type="transmembrane region" description="Helical" evidence="1">
    <location>
        <begin position="179"/>
        <end position="199"/>
    </location>
</feature>
<keyword evidence="1" id="KW-0472">Membrane</keyword>
<keyword evidence="1" id="KW-1133">Transmembrane helix</keyword>
<dbReference type="Gene3D" id="2.60.120.260">
    <property type="entry name" value="Galactose-binding domain-like"/>
    <property type="match status" value="1"/>
</dbReference>
<keyword evidence="1" id="KW-0812">Transmembrane</keyword>
<feature type="chain" id="PRO_5016162374" description="DUF642 domain-containing protein" evidence="2">
    <location>
        <begin position="19"/>
        <end position="205"/>
    </location>
</feature>
<name>A0A2W4QTB5_9GAMM</name>
<keyword evidence="2" id="KW-0732">Signal</keyword>
<dbReference type="InterPro" id="IPR054720">
    <property type="entry name" value="HpiC1"/>
</dbReference>
<evidence type="ECO:0008006" key="5">
    <source>
        <dbReference type="Google" id="ProtNLM"/>
    </source>
</evidence>
<evidence type="ECO:0000313" key="3">
    <source>
        <dbReference type="EMBL" id="PZN73409.1"/>
    </source>
</evidence>
<dbReference type="EMBL" id="QJPH01000457">
    <property type="protein sequence ID" value="PZN73409.1"/>
    <property type="molecule type" value="Genomic_DNA"/>
</dbReference>